<feature type="region of interest" description="Disordered" evidence="1">
    <location>
        <begin position="174"/>
        <end position="194"/>
    </location>
</feature>
<dbReference type="OrthoDB" id="7605362at2"/>
<organism evidence="2 3">
    <name type="scientific">Gemmatirosa kalamazoonensis</name>
    <dbReference type="NCBI Taxonomy" id="861299"/>
    <lineage>
        <taxon>Bacteria</taxon>
        <taxon>Pseudomonadati</taxon>
        <taxon>Gemmatimonadota</taxon>
        <taxon>Gemmatimonadia</taxon>
        <taxon>Gemmatimonadales</taxon>
        <taxon>Gemmatimonadaceae</taxon>
        <taxon>Gemmatirosa</taxon>
    </lineage>
</organism>
<protein>
    <submittedName>
        <fullName evidence="2">Uncharacterized protein</fullName>
    </submittedName>
</protein>
<name>W0RHM9_9BACT</name>
<evidence type="ECO:0000256" key="1">
    <source>
        <dbReference type="SAM" id="MobiDB-lite"/>
    </source>
</evidence>
<dbReference type="eggNOG" id="ENOG5032YC5">
    <property type="taxonomic scope" value="Bacteria"/>
</dbReference>
<keyword evidence="3" id="KW-1185">Reference proteome</keyword>
<proteinExistence type="predicted"/>
<dbReference type="AlphaFoldDB" id="W0RHM9"/>
<evidence type="ECO:0000313" key="2">
    <source>
        <dbReference type="EMBL" id="AHG89830.1"/>
    </source>
</evidence>
<evidence type="ECO:0000313" key="3">
    <source>
        <dbReference type="Proteomes" id="UP000019151"/>
    </source>
</evidence>
<dbReference type="STRING" id="861299.J421_2293"/>
<sequence>MTALGLRTNTTCVTYAVVAPGEPPQIRQVAFVRLPAALHVPEQLAFIRTTLLDIIREYGVTSAGVRVTEPMAKRPNVLRANIEGVIQELLGAGAVPSYFAGPLATIASRLRIAAGEIKSYATGERVPDGVADWKTEYDTEQREALLAALAALRVPKPRLTALAADETAIPAELPAPFPTVPSTGSSADRGGAAC</sequence>
<dbReference type="KEGG" id="gba:J421_2293"/>
<dbReference type="EMBL" id="CP007128">
    <property type="protein sequence ID" value="AHG89830.1"/>
    <property type="molecule type" value="Genomic_DNA"/>
</dbReference>
<dbReference type="RefSeq" id="WP_025411315.1">
    <property type="nucleotide sequence ID" value="NZ_CP007128.1"/>
</dbReference>
<dbReference type="InParanoid" id="W0RHM9"/>
<accession>W0RHM9</accession>
<reference evidence="2 3" key="1">
    <citation type="journal article" date="2014" name="Genome Announc.">
        <title>Genome Sequence and Methylome of Soil Bacterium Gemmatirosa kalamazoonensis KBS708T, a Member of the Rarely Cultivated Gemmatimonadetes Phylum.</title>
        <authorList>
            <person name="Debruyn J.M."/>
            <person name="Radosevich M."/>
            <person name="Wommack K.E."/>
            <person name="Polson S.W."/>
            <person name="Hauser L.J."/>
            <person name="Fawaz M.N."/>
            <person name="Korlach J."/>
            <person name="Tsai Y.C."/>
        </authorList>
    </citation>
    <scope>NUCLEOTIDE SEQUENCE [LARGE SCALE GENOMIC DNA]</scope>
    <source>
        <strain evidence="2 3">KBS708</strain>
    </source>
</reference>
<dbReference type="HOGENOM" id="CLU_120899_0_0_0"/>
<dbReference type="Proteomes" id="UP000019151">
    <property type="component" value="Chromosome"/>
</dbReference>
<gene>
    <name evidence="2" type="ORF">J421_2293</name>
</gene>